<evidence type="ECO:0000313" key="13">
    <source>
        <dbReference type="Proteomes" id="UP000523821"/>
    </source>
</evidence>
<keyword evidence="6" id="KW-0479">Metal-binding</keyword>
<dbReference type="SUPFAM" id="SSF52540">
    <property type="entry name" value="P-loop containing nucleoside triphosphate hydrolases"/>
    <property type="match status" value="1"/>
</dbReference>
<protein>
    <recommendedName>
        <fullName evidence="3">tRNA threonylcarbamoyladenosine biosynthesis protein TsaE</fullName>
    </recommendedName>
    <alternativeName>
        <fullName evidence="10">t(6)A37 threonylcarbamoyladenosine biosynthesis protein TsaE</fullName>
    </alternativeName>
</protein>
<evidence type="ECO:0000259" key="11">
    <source>
        <dbReference type="Pfam" id="PF01636"/>
    </source>
</evidence>
<dbReference type="Gene3D" id="3.30.200.20">
    <property type="entry name" value="Phosphorylase Kinase, domain 1"/>
    <property type="match status" value="1"/>
</dbReference>
<dbReference type="PANTHER" id="PTHR33540:SF2">
    <property type="entry name" value="TRNA THREONYLCARBAMOYLADENOSINE BIOSYNTHESIS PROTEIN TSAE"/>
    <property type="match status" value="1"/>
</dbReference>
<evidence type="ECO:0000256" key="9">
    <source>
        <dbReference type="ARBA" id="ARBA00022842"/>
    </source>
</evidence>
<dbReference type="Gene3D" id="3.90.1200.10">
    <property type="match status" value="1"/>
</dbReference>
<evidence type="ECO:0000256" key="5">
    <source>
        <dbReference type="ARBA" id="ARBA00022694"/>
    </source>
</evidence>
<keyword evidence="8" id="KW-0067">ATP-binding</keyword>
<proteinExistence type="inferred from homology"/>
<organism evidence="12 13">
    <name type="scientific">Prosthecomicrobium pneumaticum</name>
    <dbReference type="NCBI Taxonomy" id="81895"/>
    <lineage>
        <taxon>Bacteria</taxon>
        <taxon>Pseudomonadati</taxon>
        <taxon>Pseudomonadota</taxon>
        <taxon>Alphaproteobacteria</taxon>
        <taxon>Hyphomicrobiales</taxon>
        <taxon>Kaistiaceae</taxon>
        <taxon>Prosthecomicrobium</taxon>
    </lineage>
</organism>
<gene>
    <name evidence="12" type="ORF">GGQ63_003089</name>
</gene>
<evidence type="ECO:0000256" key="2">
    <source>
        <dbReference type="ARBA" id="ARBA00007599"/>
    </source>
</evidence>
<sequence length="497" mass="53782">MAEALPPLFLADEAATRRLAEDVAVRLRPGDVVALGGGLGAGKTSFARALLRALADDPALEVPSPTFTLVQPYRLRFPVAHFDLYRLGGPDELDELGFEEAIDEGAVLVEWPERAADRIPADALHIVLALAGSGRRVTFSAGGSWPARLRRSRAARAFLDRSGFADARRRPLQGDASTRIYERVATEAAKAVLMDAPERKHGPPLRHGRSYDSLAGRAMDVRPFVAMGEALRGLGLSAPARIADDLEAGFLLVEDLGSTGLLDAEGAPVPERYAAAIDVLAAIHAERRPVGLPLPDGSVHALPHYDREALLVEVELLPLHYAPHATGAALPEAAFSAFEAIWTRLAARLATAERSWVLRDFHSPNLLWLPEREGLARIGILDHQDALAGPSAYDVASLALDARVDISPELEAWLVARYVAARRRLSSGFDETGFFEAYAIAGAQRNAKVLGAFARLAAQGRPEYLRHIPRVRGYLTRLFAEPVLAAIAGWHARHLPL</sequence>
<dbReference type="InterPro" id="IPR011009">
    <property type="entry name" value="Kinase-like_dom_sf"/>
</dbReference>
<dbReference type="GO" id="GO:0002949">
    <property type="term" value="P:tRNA threonylcarbamoyladenosine modification"/>
    <property type="evidence" value="ECO:0007669"/>
    <property type="project" value="InterPro"/>
</dbReference>
<dbReference type="InterPro" id="IPR003442">
    <property type="entry name" value="T6A_TsaE"/>
</dbReference>
<comment type="similarity">
    <text evidence="2">Belongs to the TsaE family.</text>
</comment>
<evidence type="ECO:0000256" key="8">
    <source>
        <dbReference type="ARBA" id="ARBA00022840"/>
    </source>
</evidence>
<evidence type="ECO:0000256" key="3">
    <source>
        <dbReference type="ARBA" id="ARBA00019010"/>
    </source>
</evidence>
<dbReference type="SUPFAM" id="SSF56112">
    <property type="entry name" value="Protein kinase-like (PK-like)"/>
    <property type="match status" value="1"/>
</dbReference>
<dbReference type="EMBL" id="JACHOO010000006">
    <property type="protein sequence ID" value="MBB5754014.1"/>
    <property type="molecule type" value="Genomic_DNA"/>
</dbReference>
<dbReference type="InterPro" id="IPR027417">
    <property type="entry name" value="P-loop_NTPase"/>
</dbReference>
<dbReference type="PANTHER" id="PTHR33540">
    <property type="entry name" value="TRNA THREONYLCARBAMOYLADENOSINE BIOSYNTHESIS PROTEIN TSAE"/>
    <property type="match status" value="1"/>
</dbReference>
<dbReference type="Pfam" id="PF01636">
    <property type="entry name" value="APH"/>
    <property type="match status" value="1"/>
</dbReference>
<dbReference type="InterPro" id="IPR002575">
    <property type="entry name" value="Aminoglycoside_PTrfase"/>
</dbReference>
<evidence type="ECO:0000313" key="12">
    <source>
        <dbReference type="EMBL" id="MBB5754014.1"/>
    </source>
</evidence>
<comment type="caution">
    <text evidence="12">The sequence shown here is derived from an EMBL/GenBank/DDBJ whole genome shotgun (WGS) entry which is preliminary data.</text>
</comment>
<dbReference type="PIRSF" id="PIRSF036599">
    <property type="entry name" value="AtpPhos"/>
    <property type="match status" value="1"/>
</dbReference>
<dbReference type="InterPro" id="IPR012180">
    <property type="entry name" value="Bifunc_ATPase/PTrfase"/>
</dbReference>
<evidence type="ECO:0000256" key="6">
    <source>
        <dbReference type="ARBA" id="ARBA00022723"/>
    </source>
</evidence>
<dbReference type="GO" id="GO:0005737">
    <property type="term" value="C:cytoplasm"/>
    <property type="evidence" value="ECO:0007669"/>
    <property type="project" value="UniProtKB-SubCell"/>
</dbReference>
<reference evidence="12 13" key="1">
    <citation type="submission" date="2020-08" db="EMBL/GenBank/DDBJ databases">
        <title>Genomic Encyclopedia of Type Strains, Phase IV (KMG-IV): sequencing the most valuable type-strain genomes for metagenomic binning, comparative biology and taxonomic classification.</title>
        <authorList>
            <person name="Goeker M."/>
        </authorList>
    </citation>
    <scope>NUCLEOTIDE SEQUENCE [LARGE SCALE GENOMIC DNA]</scope>
    <source>
        <strain evidence="12 13">DSM 16268</strain>
    </source>
</reference>
<dbReference type="GO" id="GO:0046872">
    <property type="term" value="F:metal ion binding"/>
    <property type="evidence" value="ECO:0007669"/>
    <property type="project" value="UniProtKB-KW"/>
</dbReference>
<keyword evidence="9" id="KW-0460">Magnesium</keyword>
<keyword evidence="7" id="KW-0547">Nucleotide-binding</keyword>
<evidence type="ECO:0000256" key="7">
    <source>
        <dbReference type="ARBA" id="ARBA00022741"/>
    </source>
</evidence>
<evidence type="ECO:0000256" key="4">
    <source>
        <dbReference type="ARBA" id="ARBA00022490"/>
    </source>
</evidence>
<evidence type="ECO:0000256" key="1">
    <source>
        <dbReference type="ARBA" id="ARBA00004496"/>
    </source>
</evidence>
<dbReference type="Pfam" id="PF02367">
    <property type="entry name" value="TsaE"/>
    <property type="match status" value="1"/>
</dbReference>
<dbReference type="Proteomes" id="UP000523821">
    <property type="component" value="Unassembled WGS sequence"/>
</dbReference>
<feature type="domain" description="Aminoglycoside phosphotransferase" evidence="11">
    <location>
        <begin position="170"/>
        <end position="424"/>
    </location>
</feature>
<dbReference type="NCBIfam" id="TIGR00150">
    <property type="entry name" value="T6A_YjeE"/>
    <property type="match status" value="1"/>
</dbReference>
<dbReference type="AlphaFoldDB" id="A0A7W9L306"/>
<keyword evidence="5" id="KW-0819">tRNA processing</keyword>
<dbReference type="RefSeq" id="WP_183857329.1">
    <property type="nucleotide sequence ID" value="NZ_JACHOO010000006.1"/>
</dbReference>
<dbReference type="Gene3D" id="3.40.50.300">
    <property type="entry name" value="P-loop containing nucleotide triphosphate hydrolases"/>
    <property type="match status" value="1"/>
</dbReference>
<comment type="subcellular location">
    <subcellularLocation>
        <location evidence="1">Cytoplasm</location>
    </subcellularLocation>
</comment>
<name>A0A7W9L306_9HYPH</name>
<dbReference type="GO" id="GO:0005524">
    <property type="term" value="F:ATP binding"/>
    <property type="evidence" value="ECO:0007669"/>
    <property type="project" value="UniProtKB-KW"/>
</dbReference>
<keyword evidence="13" id="KW-1185">Reference proteome</keyword>
<evidence type="ECO:0000256" key="10">
    <source>
        <dbReference type="ARBA" id="ARBA00032441"/>
    </source>
</evidence>
<keyword evidence="4" id="KW-0963">Cytoplasm</keyword>
<accession>A0A7W9L306</accession>